<keyword evidence="1" id="KW-0808">Transferase</keyword>
<dbReference type="RefSeq" id="WP_229709556.1">
    <property type="nucleotide sequence ID" value="NZ_BMLR01000009.1"/>
</dbReference>
<dbReference type="STRING" id="337701.SAMN05444398_108163"/>
<dbReference type="GO" id="GO:0016740">
    <property type="term" value="F:transferase activity"/>
    <property type="evidence" value="ECO:0007669"/>
    <property type="project" value="UniProtKB-KW"/>
</dbReference>
<dbReference type="Proteomes" id="UP000183974">
    <property type="component" value="Unassembled WGS sequence"/>
</dbReference>
<protein>
    <submittedName>
        <fullName evidence="1">Putative rhamnosyl transferase</fullName>
    </submittedName>
</protein>
<dbReference type="AlphaFoldDB" id="A0A1M7FCF3"/>
<name>A0A1M7FCF3_9RHOB</name>
<accession>A0A1M7FCF3</accession>
<evidence type="ECO:0000313" key="1">
    <source>
        <dbReference type="EMBL" id="SHM01399.1"/>
    </source>
</evidence>
<dbReference type="Pfam" id="PF11316">
    <property type="entry name" value="Rhamno_transf"/>
    <property type="match status" value="1"/>
</dbReference>
<dbReference type="EMBL" id="FRBR01000008">
    <property type="protein sequence ID" value="SHM01399.1"/>
    <property type="molecule type" value="Genomic_DNA"/>
</dbReference>
<proteinExistence type="predicted"/>
<gene>
    <name evidence="1" type="ORF">SAMN05444398_108163</name>
</gene>
<reference evidence="1 2" key="1">
    <citation type="submission" date="2016-11" db="EMBL/GenBank/DDBJ databases">
        <authorList>
            <person name="Jaros S."/>
            <person name="Januszkiewicz K."/>
            <person name="Wedrychowicz H."/>
        </authorList>
    </citation>
    <scope>NUCLEOTIDE SEQUENCE [LARGE SCALE GENOMIC DNA]</scope>
    <source>
        <strain evidence="1 2">DSM 29589</strain>
    </source>
</reference>
<dbReference type="InterPro" id="IPR021466">
    <property type="entry name" value="Put_rhamnosyl_transferase"/>
</dbReference>
<sequence length="313" mass="35377">MLVNSLLPSDAALKTAFRLVPVAWFCQHGTTGFFTQRTIMRVIGICRFSYPALGGFKRMHDSTADRESYLYAPERMELRFRHFETLTLPSIAGQTDADFTFLILVGDSLPKPWRDRLSDLTADIPQIRIVTREPMKHRQAMQAALLEELGENDTESMQFRLDDDDAVGIGFVRALRRMARRSAPLRNGRRKMAFEFSSGFMVRLSDTGIEARTVRSPLWSCGLAVMFNAGDTKTVMNYPHHKLHEKMPTLIEPTWPMYLRAVHGDNDSGAGDRPGALTQIDSVTQAQLRERFNVDEDHVKAVFSAPVAPRDTA</sequence>
<keyword evidence="2" id="KW-1185">Reference proteome</keyword>
<evidence type="ECO:0000313" key="2">
    <source>
        <dbReference type="Proteomes" id="UP000183974"/>
    </source>
</evidence>
<organism evidence="1 2">
    <name type="scientific">Roseovarius pacificus</name>
    <dbReference type="NCBI Taxonomy" id="337701"/>
    <lineage>
        <taxon>Bacteria</taxon>
        <taxon>Pseudomonadati</taxon>
        <taxon>Pseudomonadota</taxon>
        <taxon>Alphaproteobacteria</taxon>
        <taxon>Rhodobacterales</taxon>
        <taxon>Roseobacteraceae</taxon>
        <taxon>Roseovarius</taxon>
    </lineage>
</organism>